<dbReference type="HOGENOM" id="CLU_1111966_0_0_1"/>
<dbReference type="InParanoid" id="B8MR65"/>
<evidence type="ECO:0000256" key="1">
    <source>
        <dbReference type="SAM" id="MobiDB-lite"/>
    </source>
</evidence>
<reference evidence="3" key="1">
    <citation type="journal article" date="2015" name="Genome Announc.">
        <title>Genome sequence of the AIDS-associated pathogen Penicillium marneffei (ATCC18224) and its near taxonomic relative Talaromyces stipitatus (ATCC10500).</title>
        <authorList>
            <person name="Nierman W.C."/>
            <person name="Fedorova-Abrams N.D."/>
            <person name="Andrianopoulos A."/>
        </authorList>
    </citation>
    <scope>NUCLEOTIDE SEQUENCE [LARGE SCALE GENOMIC DNA]</scope>
    <source>
        <strain evidence="3">ATCC 10500 / CBS 375.48 / QM 6759 / NRRL 1006</strain>
    </source>
</reference>
<feature type="compositionally biased region" description="Polar residues" evidence="1">
    <location>
        <begin position="42"/>
        <end position="58"/>
    </location>
</feature>
<dbReference type="PhylomeDB" id="B8MR65"/>
<dbReference type="GeneID" id="8100477"/>
<feature type="region of interest" description="Disordered" evidence="1">
    <location>
        <begin position="173"/>
        <end position="250"/>
    </location>
</feature>
<evidence type="ECO:0000313" key="3">
    <source>
        <dbReference type="Proteomes" id="UP000001745"/>
    </source>
</evidence>
<feature type="non-terminal residue" evidence="2">
    <location>
        <position position="1"/>
    </location>
</feature>
<dbReference type="EMBL" id="EQ962659">
    <property type="protein sequence ID" value="EED12960.1"/>
    <property type="molecule type" value="Genomic_DNA"/>
</dbReference>
<evidence type="ECO:0000313" key="2">
    <source>
        <dbReference type="EMBL" id="EED12960.1"/>
    </source>
</evidence>
<feature type="region of interest" description="Disordered" evidence="1">
    <location>
        <begin position="119"/>
        <end position="156"/>
    </location>
</feature>
<gene>
    <name evidence="2" type="ORF">TSTA_054700</name>
</gene>
<dbReference type="Proteomes" id="UP000001745">
    <property type="component" value="Unassembled WGS sequence"/>
</dbReference>
<feature type="compositionally biased region" description="Polar residues" evidence="1">
    <location>
        <begin position="221"/>
        <end position="235"/>
    </location>
</feature>
<protein>
    <submittedName>
        <fullName evidence="2">Uncharacterized protein</fullName>
    </submittedName>
</protein>
<dbReference type="RefSeq" id="XP_002487071.1">
    <property type="nucleotide sequence ID" value="XM_002487026.1"/>
</dbReference>
<dbReference type="AlphaFoldDB" id="B8MR65"/>
<name>B8MR65_TALSN</name>
<feature type="compositionally biased region" description="Pro residues" evidence="1">
    <location>
        <begin position="26"/>
        <end position="41"/>
    </location>
</feature>
<sequence>MMITLDEIIPYQPPLPPKPCISSKTIPPPSKLPPLIHPLPQKPQSRHQSPSCPSQLHQSKCDHIPSPIDQEQMSGVPLYTNVFDRELAAWSDMAIKTTAFVSTATENTEQQQHHIGSDLFENGPRKLLSGDQSDNVQHASHDDEASPSISAGFLGHDRSCSAHQETTQLIHASESNGIHATLSKPPVRPSRNLPPRVRSSESRSGNVIPDTAHLDNMDSPHASSGTINPAESPNSIVPDHSMPVLPGSYK</sequence>
<organism evidence="2 3">
    <name type="scientific">Talaromyces stipitatus (strain ATCC 10500 / CBS 375.48 / QM 6759 / NRRL 1006)</name>
    <name type="common">Penicillium stipitatum</name>
    <dbReference type="NCBI Taxonomy" id="441959"/>
    <lineage>
        <taxon>Eukaryota</taxon>
        <taxon>Fungi</taxon>
        <taxon>Dikarya</taxon>
        <taxon>Ascomycota</taxon>
        <taxon>Pezizomycotina</taxon>
        <taxon>Eurotiomycetes</taxon>
        <taxon>Eurotiomycetidae</taxon>
        <taxon>Eurotiales</taxon>
        <taxon>Trichocomaceae</taxon>
        <taxon>Talaromyces</taxon>
        <taxon>Talaromyces sect. Talaromyces</taxon>
    </lineage>
</organism>
<keyword evidence="3" id="KW-1185">Reference proteome</keyword>
<proteinExistence type="predicted"/>
<accession>B8MR65</accession>
<feature type="region of interest" description="Disordered" evidence="1">
    <location>
        <begin position="8"/>
        <end position="70"/>
    </location>
</feature>
<dbReference type="VEuPathDB" id="FungiDB:TSTA_054700"/>